<sequence>MKLEKTTWIALAATALALILGIAGYFLLPDSLAMQIGASGQLQNYMPKVPALLLPVAVGAVGTVLTRSGEKKTAGLILAVLSPVLAAITFVMNWPK</sequence>
<feature type="transmembrane region" description="Helical" evidence="1">
    <location>
        <begin position="48"/>
        <end position="66"/>
    </location>
</feature>
<dbReference type="Proteomes" id="UP000760668">
    <property type="component" value="Unassembled WGS sequence"/>
</dbReference>
<gene>
    <name evidence="3" type="ORF">K8V01_04080</name>
</gene>
<feature type="transmembrane region" description="Helical" evidence="1">
    <location>
        <begin position="73"/>
        <end position="94"/>
    </location>
</feature>
<proteinExistence type="predicted"/>
<keyword evidence="1" id="KW-1133">Transmembrane helix</keyword>
<organism evidence="3 4">
    <name type="scientific">Pseudoflavonifractor capillosus</name>
    <dbReference type="NCBI Taxonomy" id="106588"/>
    <lineage>
        <taxon>Bacteria</taxon>
        <taxon>Bacillati</taxon>
        <taxon>Bacillota</taxon>
        <taxon>Clostridia</taxon>
        <taxon>Eubacteriales</taxon>
        <taxon>Oscillospiraceae</taxon>
        <taxon>Pseudoflavonifractor</taxon>
    </lineage>
</organism>
<evidence type="ECO:0000313" key="3">
    <source>
        <dbReference type="EMBL" id="HJG86187.1"/>
    </source>
</evidence>
<reference evidence="3" key="1">
    <citation type="journal article" date="2021" name="PeerJ">
        <title>Extensive microbial diversity within the chicken gut microbiome revealed by metagenomics and culture.</title>
        <authorList>
            <person name="Gilroy R."/>
            <person name="Ravi A."/>
            <person name="Getino M."/>
            <person name="Pursley I."/>
            <person name="Horton D.L."/>
            <person name="Alikhan N.F."/>
            <person name="Baker D."/>
            <person name="Gharbi K."/>
            <person name="Hall N."/>
            <person name="Watson M."/>
            <person name="Adriaenssens E.M."/>
            <person name="Foster-Nyarko E."/>
            <person name="Jarju S."/>
            <person name="Secka A."/>
            <person name="Antonio M."/>
            <person name="Oren A."/>
            <person name="Chaudhuri R.R."/>
            <person name="La Ragione R."/>
            <person name="Hildebrand F."/>
            <person name="Pallen M.J."/>
        </authorList>
    </citation>
    <scope>NUCLEOTIDE SEQUENCE</scope>
    <source>
        <strain evidence="3">CHK179-5677</strain>
    </source>
</reference>
<keyword evidence="1" id="KW-0472">Membrane</keyword>
<name>A0A921ML40_9FIRM</name>
<keyword evidence="1" id="KW-0812">Transmembrane</keyword>
<feature type="transmembrane region" description="Helical" evidence="1">
    <location>
        <begin position="7"/>
        <end position="28"/>
    </location>
</feature>
<dbReference type="EMBL" id="DYUC01000033">
    <property type="protein sequence ID" value="HJG86187.1"/>
    <property type="molecule type" value="Genomic_DNA"/>
</dbReference>
<evidence type="ECO:0000256" key="1">
    <source>
        <dbReference type="SAM" id="Phobius"/>
    </source>
</evidence>
<dbReference type="InterPro" id="IPR012867">
    <property type="entry name" value="DUF1648"/>
</dbReference>
<evidence type="ECO:0000259" key="2">
    <source>
        <dbReference type="Pfam" id="PF07853"/>
    </source>
</evidence>
<dbReference type="AlphaFoldDB" id="A0A921ML40"/>
<dbReference type="Pfam" id="PF07853">
    <property type="entry name" value="DUF1648"/>
    <property type="match status" value="1"/>
</dbReference>
<comment type="caution">
    <text evidence="3">The sequence shown here is derived from an EMBL/GenBank/DDBJ whole genome shotgun (WGS) entry which is preliminary data.</text>
</comment>
<reference evidence="3" key="2">
    <citation type="submission" date="2021-09" db="EMBL/GenBank/DDBJ databases">
        <authorList>
            <person name="Gilroy R."/>
        </authorList>
    </citation>
    <scope>NUCLEOTIDE SEQUENCE</scope>
    <source>
        <strain evidence="3">CHK179-5677</strain>
    </source>
</reference>
<feature type="domain" description="DUF1648" evidence="2">
    <location>
        <begin position="14"/>
        <end position="56"/>
    </location>
</feature>
<evidence type="ECO:0000313" key="4">
    <source>
        <dbReference type="Proteomes" id="UP000760668"/>
    </source>
</evidence>
<protein>
    <submittedName>
        <fullName evidence="3">DUF1648 domain-containing protein</fullName>
    </submittedName>
</protein>
<dbReference type="RefSeq" id="WP_295368714.1">
    <property type="nucleotide sequence ID" value="NZ_DYUC01000033.1"/>
</dbReference>
<accession>A0A921ML40</accession>